<feature type="transmembrane region" description="Helical" evidence="5">
    <location>
        <begin position="248"/>
        <end position="272"/>
    </location>
</feature>
<dbReference type="AlphaFoldDB" id="A0AA39M525"/>
<dbReference type="PROSITE" id="PS50262">
    <property type="entry name" value="G_PROTEIN_RECEP_F1_2"/>
    <property type="match status" value="1"/>
</dbReference>
<accession>A0AA39M525</accession>
<keyword evidence="3 5" id="KW-1133">Transmembrane helix</keyword>
<sequence length="320" mass="36022">MPTSTAARAASYTELAIGIFGLFGNVNILVAVARKKNLRSKCYLLIALIALYDTIAIVFEYFQALVFIFEVVITTKQCFQTIWLFFFTLNMQIVTVLSVAVDRLLAVAIPTRYRLISAKKWILLTLLPGVAVNAIFVPWAYFTTNDLPVNGCNPPSSIPDDVAFWWSKLTVAINVVVVVTYIAVIITIRFRARSFSTSSHDQQAKNFFLLQQKAMRTVSVIIVVICCTWFLTQAIAFLYYAFPELLDHPWFVASSELVVIPVISGYSANYYVYFWRNSEYRQVFKEQLAAICPCLKQALQSNKVLFSKTSSTNNNGGSAL</sequence>
<feature type="transmembrane region" description="Helical" evidence="5">
    <location>
        <begin position="162"/>
        <end position="188"/>
    </location>
</feature>
<feature type="domain" description="G-protein coupled receptors family 1 profile" evidence="6">
    <location>
        <begin position="24"/>
        <end position="273"/>
    </location>
</feature>
<feature type="transmembrane region" description="Helical" evidence="5">
    <location>
        <begin position="12"/>
        <end position="32"/>
    </location>
</feature>
<feature type="transmembrane region" description="Helical" evidence="5">
    <location>
        <begin position="218"/>
        <end position="242"/>
    </location>
</feature>
<dbReference type="GO" id="GO:0016020">
    <property type="term" value="C:membrane"/>
    <property type="evidence" value="ECO:0007669"/>
    <property type="project" value="UniProtKB-SubCell"/>
</dbReference>
<evidence type="ECO:0000256" key="3">
    <source>
        <dbReference type="ARBA" id="ARBA00022989"/>
    </source>
</evidence>
<evidence type="ECO:0000256" key="1">
    <source>
        <dbReference type="ARBA" id="ARBA00004370"/>
    </source>
</evidence>
<organism evidence="7 8">
    <name type="scientific">Steinernema hermaphroditum</name>
    <dbReference type="NCBI Taxonomy" id="289476"/>
    <lineage>
        <taxon>Eukaryota</taxon>
        <taxon>Metazoa</taxon>
        <taxon>Ecdysozoa</taxon>
        <taxon>Nematoda</taxon>
        <taxon>Chromadorea</taxon>
        <taxon>Rhabditida</taxon>
        <taxon>Tylenchina</taxon>
        <taxon>Panagrolaimomorpha</taxon>
        <taxon>Strongyloidoidea</taxon>
        <taxon>Steinernematidae</taxon>
        <taxon>Steinernema</taxon>
    </lineage>
</organism>
<dbReference type="GO" id="GO:0004930">
    <property type="term" value="F:G protein-coupled receptor activity"/>
    <property type="evidence" value="ECO:0007669"/>
    <property type="project" value="InterPro"/>
</dbReference>
<feature type="transmembrane region" description="Helical" evidence="5">
    <location>
        <begin position="121"/>
        <end position="142"/>
    </location>
</feature>
<keyword evidence="8" id="KW-1185">Reference proteome</keyword>
<feature type="transmembrane region" description="Helical" evidence="5">
    <location>
        <begin position="81"/>
        <end position="101"/>
    </location>
</feature>
<dbReference type="InterPro" id="IPR000276">
    <property type="entry name" value="GPCR_Rhodpsn"/>
</dbReference>
<dbReference type="Proteomes" id="UP001175271">
    <property type="component" value="Unassembled WGS sequence"/>
</dbReference>
<dbReference type="Pfam" id="PF10320">
    <property type="entry name" value="7TM_GPCR_Srsx"/>
    <property type="match status" value="1"/>
</dbReference>
<evidence type="ECO:0000313" key="7">
    <source>
        <dbReference type="EMBL" id="KAK0420829.1"/>
    </source>
</evidence>
<comment type="caution">
    <text evidence="7">The sequence shown here is derived from an EMBL/GenBank/DDBJ whole genome shotgun (WGS) entry which is preliminary data.</text>
</comment>
<dbReference type="SUPFAM" id="SSF81321">
    <property type="entry name" value="Family A G protein-coupled receptor-like"/>
    <property type="match status" value="1"/>
</dbReference>
<proteinExistence type="predicted"/>
<dbReference type="SMART" id="SM01381">
    <property type="entry name" value="7TM_GPCR_Srsx"/>
    <property type="match status" value="1"/>
</dbReference>
<reference evidence="7" key="1">
    <citation type="submission" date="2023-06" db="EMBL/GenBank/DDBJ databases">
        <title>Genomic analysis of the entomopathogenic nematode Steinernema hermaphroditum.</title>
        <authorList>
            <person name="Schwarz E.M."/>
            <person name="Heppert J.K."/>
            <person name="Baniya A."/>
            <person name="Schwartz H.T."/>
            <person name="Tan C.-H."/>
            <person name="Antoshechkin I."/>
            <person name="Sternberg P.W."/>
            <person name="Goodrich-Blair H."/>
            <person name="Dillman A.R."/>
        </authorList>
    </citation>
    <scope>NUCLEOTIDE SEQUENCE</scope>
    <source>
        <strain evidence="7">PS9179</strain>
        <tissue evidence="7">Whole animal</tissue>
    </source>
</reference>
<evidence type="ECO:0000259" key="6">
    <source>
        <dbReference type="PROSITE" id="PS50262"/>
    </source>
</evidence>
<evidence type="ECO:0000256" key="2">
    <source>
        <dbReference type="ARBA" id="ARBA00022692"/>
    </source>
</evidence>
<dbReference type="Gene3D" id="1.20.1070.10">
    <property type="entry name" value="Rhodopsin 7-helix transmembrane proteins"/>
    <property type="match status" value="1"/>
</dbReference>
<gene>
    <name evidence="7" type="ORF">QR680_014913</name>
</gene>
<dbReference type="InterPro" id="IPR017452">
    <property type="entry name" value="GPCR_Rhodpsn_7TM"/>
</dbReference>
<dbReference type="PANTHER" id="PTHR23360:SF37">
    <property type="entry name" value="G-PROTEIN COUPLED RECEPTORS FAMILY 1 PROFILE DOMAIN-CONTAINING PROTEIN"/>
    <property type="match status" value="1"/>
</dbReference>
<dbReference type="EMBL" id="JAUCMV010000002">
    <property type="protein sequence ID" value="KAK0420829.1"/>
    <property type="molecule type" value="Genomic_DNA"/>
</dbReference>
<keyword evidence="4 5" id="KW-0472">Membrane</keyword>
<name>A0AA39M525_9BILA</name>
<dbReference type="PANTHER" id="PTHR23360">
    <property type="entry name" value="G-PROTEIN COUPLED RECEPTORS FAMILY 1 PROFILE DOMAIN-CONTAINING PROTEIN-RELATED"/>
    <property type="match status" value="1"/>
</dbReference>
<evidence type="ECO:0000256" key="4">
    <source>
        <dbReference type="ARBA" id="ARBA00023136"/>
    </source>
</evidence>
<dbReference type="InterPro" id="IPR047130">
    <property type="entry name" value="7TM_GPCR_Srsx_nematod"/>
</dbReference>
<dbReference type="InterPro" id="IPR019424">
    <property type="entry name" value="7TM_GPCR_Srsx"/>
</dbReference>
<keyword evidence="2 5" id="KW-0812">Transmembrane</keyword>
<comment type="subcellular location">
    <subcellularLocation>
        <location evidence="1">Membrane</location>
    </subcellularLocation>
</comment>
<feature type="transmembrane region" description="Helical" evidence="5">
    <location>
        <begin position="44"/>
        <end position="69"/>
    </location>
</feature>
<evidence type="ECO:0000313" key="8">
    <source>
        <dbReference type="Proteomes" id="UP001175271"/>
    </source>
</evidence>
<protein>
    <recommendedName>
        <fullName evidence="6">G-protein coupled receptors family 1 profile domain-containing protein</fullName>
    </recommendedName>
</protein>
<dbReference type="CDD" id="cd00637">
    <property type="entry name" value="7tm_classA_rhodopsin-like"/>
    <property type="match status" value="1"/>
</dbReference>
<evidence type="ECO:0000256" key="5">
    <source>
        <dbReference type="SAM" id="Phobius"/>
    </source>
</evidence>